<accession>A0AAE0DU60</accession>
<dbReference type="Gene3D" id="1.25.40.10">
    <property type="entry name" value="Tetratricopeptide repeat domain"/>
    <property type="match status" value="1"/>
</dbReference>
<evidence type="ECO:0000313" key="6">
    <source>
        <dbReference type="Proteomes" id="UP001281410"/>
    </source>
</evidence>
<dbReference type="Pfam" id="PF00141">
    <property type="entry name" value="peroxidase"/>
    <property type="match status" value="1"/>
</dbReference>
<dbReference type="GO" id="GO:0009451">
    <property type="term" value="P:RNA modification"/>
    <property type="evidence" value="ECO:0007669"/>
    <property type="project" value="InterPro"/>
</dbReference>
<dbReference type="PROSITE" id="PS51375">
    <property type="entry name" value="PPR"/>
    <property type="match status" value="1"/>
</dbReference>
<evidence type="ECO:0000313" key="5">
    <source>
        <dbReference type="EMBL" id="KAK3188439.1"/>
    </source>
</evidence>
<dbReference type="GO" id="GO:0004601">
    <property type="term" value="F:peroxidase activity"/>
    <property type="evidence" value="ECO:0007669"/>
    <property type="project" value="InterPro"/>
</dbReference>
<dbReference type="Gene3D" id="1.10.420.10">
    <property type="entry name" value="Peroxidase, domain 2"/>
    <property type="match status" value="1"/>
</dbReference>
<dbReference type="EMBL" id="JANJYJ010000009">
    <property type="protein sequence ID" value="KAK3188439.1"/>
    <property type="molecule type" value="Genomic_DNA"/>
</dbReference>
<dbReference type="PANTHER" id="PTHR47926">
    <property type="entry name" value="PENTATRICOPEPTIDE REPEAT-CONTAINING PROTEIN"/>
    <property type="match status" value="1"/>
</dbReference>
<dbReference type="InterPro" id="IPR011990">
    <property type="entry name" value="TPR-like_helical_dom_sf"/>
</dbReference>
<dbReference type="GO" id="GO:0003723">
    <property type="term" value="F:RNA binding"/>
    <property type="evidence" value="ECO:0007669"/>
    <property type="project" value="InterPro"/>
</dbReference>
<gene>
    <name evidence="5" type="ORF">Dsin_028000</name>
</gene>
<dbReference type="GO" id="GO:0020037">
    <property type="term" value="F:heme binding"/>
    <property type="evidence" value="ECO:0007669"/>
    <property type="project" value="InterPro"/>
</dbReference>
<protein>
    <recommendedName>
        <fullName evidence="4">Plant heme peroxidase family profile domain-containing protein</fullName>
    </recommendedName>
</protein>
<keyword evidence="6" id="KW-1185">Reference proteome</keyword>
<evidence type="ECO:0000259" key="4">
    <source>
        <dbReference type="PROSITE" id="PS50873"/>
    </source>
</evidence>
<reference evidence="5" key="1">
    <citation type="journal article" date="2023" name="Plant J.">
        <title>Genome sequences and population genomics provide insights into the demographic history, inbreeding, and mutation load of two 'living fossil' tree species of Dipteronia.</title>
        <authorList>
            <person name="Feng Y."/>
            <person name="Comes H.P."/>
            <person name="Chen J."/>
            <person name="Zhu S."/>
            <person name="Lu R."/>
            <person name="Zhang X."/>
            <person name="Li P."/>
            <person name="Qiu J."/>
            <person name="Olsen K.M."/>
            <person name="Qiu Y."/>
        </authorList>
    </citation>
    <scope>NUCLEOTIDE SEQUENCE</scope>
    <source>
        <strain evidence="5">NBL</strain>
    </source>
</reference>
<evidence type="ECO:0000256" key="3">
    <source>
        <dbReference type="RuleBase" id="RU004241"/>
    </source>
</evidence>
<evidence type="ECO:0000256" key="1">
    <source>
        <dbReference type="ARBA" id="ARBA00022737"/>
    </source>
</evidence>
<dbReference type="Pfam" id="PF01535">
    <property type="entry name" value="PPR"/>
    <property type="match status" value="1"/>
</dbReference>
<dbReference type="PROSITE" id="PS50873">
    <property type="entry name" value="PEROXIDASE_4"/>
    <property type="match status" value="1"/>
</dbReference>
<feature type="repeat" description="PPR" evidence="2">
    <location>
        <begin position="22"/>
        <end position="56"/>
    </location>
</feature>
<comment type="caution">
    <text evidence="5">The sequence shown here is derived from an EMBL/GenBank/DDBJ whole genome shotgun (WGS) entry which is preliminary data.</text>
</comment>
<sequence length="166" mass="18140">MYLKCGNADVAFRIFERIQDKDVVPWTAMIPGLVQNDCANKTLFVFCEMLKSKAEPYAATIASVLAACAQLGSLDFGTSIHGYIIRQGMTLVIPAQNSLVTLFAKYTIALVARESVAFSGGPEIQIPLGRKDSRTSNHQQADIHLPTSGISVDEFLHIFMSKGMNL</sequence>
<feature type="domain" description="Plant heme peroxidase family profile" evidence="4">
    <location>
        <begin position="108"/>
        <end position="166"/>
    </location>
</feature>
<dbReference type="GO" id="GO:0006979">
    <property type="term" value="P:response to oxidative stress"/>
    <property type="evidence" value="ECO:0007669"/>
    <property type="project" value="InterPro"/>
</dbReference>
<dbReference type="InterPro" id="IPR010255">
    <property type="entry name" value="Haem_peroxidase_sf"/>
</dbReference>
<comment type="similarity">
    <text evidence="3">Belongs to the peroxidase family.</text>
</comment>
<dbReference type="InterPro" id="IPR002016">
    <property type="entry name" value="Haem_peroxidase"/>
</dbReference>
<keyword evidence="1" id="KW-0677">Repeat</keyword>
<dbReference type="Gene3D" id="1.10.520.10">
    <property type="match status" value="1"/>
</dbReference>
<evidence type="ECO:0000256" key="2">
    <source>
        <dbReference type="PROSITE-ProRule" id="PRU00708"/>
    </source>
</evidence>
<dbReference type="InterPro" id="IPR046960">
    <property type="entry name" value="PPR_At4g14850-like_plant"/>
</dbReference>
<dbReference type="AlphaFoldDB" id="A0AAE0DU60"/>
<proteinExistence type="inferred from homology"/>
<organism evidence="5 6">
    <name type="scientific">Dipteronia sinensis</name>
    <dbReference type="NCBI Taxonomy" id="43782"/>
    <lineage>
        <taxon>Eukaryota</taxon>
        <taxon>Viridiplantae</taxon>
        <taxon>Streptophyta</taxon>
        <taxon>Embryophyta</taxon>
        <taxon>Tracheophyta</taxon>
        <taxon>Spermatophyta</taxon>
        <taxon>Magnoliopsida</taxon>
        <taxon>eudicotyledons</taxon>
        <taxon>Gunneridae</taxon>
        <taxon>Pentapetalae</taxon>
        <taxon>rosids</taxon>
        <taxon>malvids</taxon>
        <taxon>Sapindales</taxon>
        <taxon>Sapindaceae</taxon>
        <taxon>Hippocastanoideae</taxon>
        <taxon>Acereae</taxon>
        <taxon>Dipteronia</taxon>
    </lineage>
</organism>
<name>A0AAE0DU60_9ROSI</name>
<dbReference type="Proteomes" id="UP001281410">
    <property type="component" value="Unassembled WGS sequence"/>
</dbReference>
<dbReference type="InterPro" id="IPR002885">
    <property type="entry name" value="PPR_rpt"/>
</dbReference>
<dbReference type="SUPFAM" id="SSF48113">
    <property type="entry name" value="Heme-dependent peroxidases"/>
    <property type="match status" value="1"/>
</dbReference>